<dbReference type="Proteomes" id="UP000295689">
    <property type="component" value="Unassembled WGS sequence"/>
</dbReference>
<proteinExistence type="predicted"/>
<evidence type="ECO:0000313" key="2">
    <source>
        <dbReference type="Proteomes" id="UP000295689"/>
    </source>
</evidence>
<organism evidence="1 2">
    <name type="scientific">Mesobacillus foraminis</name>
    <dbReference type="NCBI Taxonomy" id="279826"/>
    <lineage>
        <taxon>Bacteria</taxon>
        <taxon>Bacillati</taxon>
        <taxon>Bacillota</taxon>
        <taxon>Bacilli</taxon>
        <taxon>Bacillales</taxon>
        <taxon>Bacillaceae</taxon>
        <taxon>Mesobacillus</taxon>
    </lineage>
</organism>
<dbReference type="EMBL" id="SLVV01000005">
    <property type="protein sequence ID" value="TCN25496.1"/>
    <property type="molecule type" value="Genomic_DNA"/>
</dbReference>
<name>A0A4R2BFB6_9BACI</name>
<accession>A0A4R2BFB6</accession>
<sequence length="70" mass="8060">MKMKYHFNNGETITNNSFNGVDPRQTANEMFAALEEIKRRNSPIVLTENTTGEQIRKEGKDLVSIEFILE</sequence>
<gene>
    <name evidence="1" type="ORF">EV146_105153</name>
</gene>
<reference evidence="1 2" key="1">
    <citation type="journal article" date="2015" name="Stand. Genomic Sci.">
        <title>Genomic Encyclopedia of Bacterial and Archaeal Type Strains, Phase III: the genomes of soil and plant-associated and newly described type strains.</title>
        <authorList>
            <person name="Whitman W.B."/>
            <person name="Woyke T."/>
            <person name="Klenk H.P."/>
            <person name="Zhou Y."/>
            <person name="Lilburn T.G."/>
            <person name="Beck B.J."/>
            <person name="De Vos P."/>
            <person name="Vandamme P."/>
            <person name="Eisen J.A."/>
            <person name="Garrity G."/>
            <person name="Hugenholtz P."/>
            <person name="Kyrpides N.C."/>
        </authorList>
    </citation>
    <scope>NUCLEOTIDE SEQUENCE [LARGE SCALE GENOMIC DNA]</scope>
    <source>
        <strain evidence="1 2">CV53</strain>
    </source>
</reference>
<dbReference type="AlphaFoldDB" id="A0A4R2BFB6"/>
<comment type="caution">
    <text evidence="1">The sequence shown here is derived from an EMBL/GenBank/DDBJ whole genome shotgun (WGS) entry which is preliminary data.</text>
</comment>
<dbReference type="RefSeq" id="WP_132005290.1">
    <property type="nucleotide sequence ID" value="NZ_JABUHM010000003.1"/>
</dbReference>
<protein>
    <recommendedName>
        <fullName evidence="3">DUF2922 family protein</fullName>
    </recommendedName>
</protein>
<keyword evidence="2" id="KW-1185">Reference proteome</keyword>
<evidence type="ECO:0008006" key="3">
    <source>
        <dbReference type="Google" id="ProtNLM"/>
    </source>
</evidence>
<evidence type="ECO:0000313" key="1">
    <source>
        <dbReference type="EMBL" id="TCN25496.1"/>
    </source>
</evidence>